<sequence length="105" mass="12408">MGNCTIYELEETLIANYCCIIFNSIQLCSNELTRKILQHSSKQKLDKDILEEVAIIIEEYSEYHLVSSQVSTSDKIKAIKYQLLQSRKTNLKEELFKWLRFDRDN</sequence>
<reference evidence="1 2" key="1">
    <citation type="journal article" date="2018" name="Sci. Rep.">
        <title>Genomic signatures of local adaptation to the degree of environmental predictability in rotifers.</title>
        <authorList>
            <person name="Franch-Gras L."/>
            <person name="Hahn C."/>
            <person name="Garcia-Roger E.M."/>
            <person name="Carmona M.J."/>
            <person name="Serra M."/>
            <person name="Gomez A."/>
        </authorList>
    </citation>
    <scope>NUCLEOTIDE SEQUENCE [LARGE SCALE GENOMIC DNA]</scope>
    <source>
        <strain evidence="1">HYR1</strain>
    </source>
</reference>
<dbReference type="AlphaFoldDB" id="A0A3M7R8M4"/>
<accession>A0A3M7R8M4</accession>
<proteinExistence type="predicted"/>
<dbReference type="EMBL" id="REGN01003960">
    <property type="protein sequence ID" value="RNA19886.1"/>
    <property type="molecule type" value="Genomic_DNA"/>
</dbReference>
<keyword evidence="2" id="KW-1185">Reference proteome</keyword>
<evidence type="ECO:0000313" key="1">
    <source>
        <dbReference type="EMBL" id="RNA19886.1"/>
    </source>
</evidence>
<name>A0A3M7R8M4_BRAPC</name>
<comment type="caution">
    <text evidence="1">The sequence shown here is derived from an EMBL/GenBank/DDBJ whole genome shotgun (WGS) entry which is preliminary data.</text>
</comment>
<organism evidence="1 2">
    <name type="scientific">Brachionus plicatilis</name>
    <name type="common">Marine rotifer</name>
    <name type="synonym">Brachionus muelleri</name>
    <dbReference type="NCBI Taxonomy" id="10195"/>
    <lineage>
        <taxon>Eukaryota</taxon>
        <taxon>Metazoa</taxon>
        <taxon>Spiralia</taxon>
        <taxon>Gnathifera</taxon>
        <taxon>Rotifera</taxon>
        <taxon>Eurotatoria</taxon>
        <taxon>Monogononta</taxon>
        <taxon>Pseudotrocha</taxon>
        <taxon>Ploima</taxon>
        <taxon>Brachionidae</taxon>
        <taxon>Brachionus</taxon>
    </lineage>
</organism>
<gene>
    <name evidence="1" type="ORF">BpHYR1_024236</name>
</gene>
<dbReference type="Proteomes" id="UP000276133">
    <property type="component" value="Unassembled WGS sequence"/>
</dbReference>
<evidence type="ECO:0000313" key="2">
    <source>
        <dbReference type="Proteomes" id="UP000276133"/>
    </source>
</evidence>
<protein>
    <submittedName>
        <fullName evidence="1">Uncharacterized protein</fullName>
    </submittedName>
</protein>